<evidence type="ECO:0000313" key="2">
    <source>
        <dbReference type="EMBL" id="AEO71086.1"/>
    </source>
</evidence>
<dbReference type="HOGENOM" id="CLU_1373049_0_0_1"/>
<proteinExistence type="predicted"/>
<dbReference type="RefSeq" id="XP_003657422.1">
    <property type="nucleotide sequence ID" value="XM_003657374.1"/>
</dbReference>
<dbReference type="Proteomes" id="UP000008181">
    <property type="component" value="Chromosome 6"/>
</dbReference>
<dbReference type="KEGG" id="ttt:THITE_2092597"/>
<protein>
    <submittedName>
        <fullName evidence="2">Uncharacterized protein</fullName>
    </submittedName>
</protein>
<keyword evidence="3" id="KW-1185">Reference proteome</keyword>
<feature type="region of interest" description="Disordered" evidence="1">
    <location>
        <begin position="40"/>
        <end position="67"/>
    </location>
</feature>
<name>G2RGQ4_THETT</name>
<dbReference type="GeneID" id="11523135"/>
<dbReference type="AlphaFoldDB" id="G2RGQ4"/>
<evidence type="ECO:0000313" key="3">
    <source>
        <dbReference type="Proteomes" id="UP000008181"/>
    </source>
</evidence>
<sequence>MSNLLFDEWSGFLVRLTSQVHVQHGERRLRGTGWTLTGQLRTGPVPDRRVDSAEHQASADKLSPSSTSTCSAWSAQGSFSDVPPPVYATKLLLMPAQARVPGTAQASSVCLPRSEVRRTFLLDWQVHIAICDSGAGEGLARLCDGHGRALSKRCTQDLFLALPLPSPLSPRSKLPRERRRLRAVRGSVRFQVETVNSWE</sequence>
<accession>G2RGQ4</accession>
<dbReference type="EMBL" id="CP003014">
    <property type="protein sequence ID" value="AEO71086.1"/>
    <property type="molecule type" value="Genomic_DNA"/>
</dbReference>
<evidence type="ECO:0000256" key="1">
    <source>
        <dbReference type="SAM" id="MobiDB-lite"/>
    </source>
</evidence>
<gene>
    <name evidence="2" type="ORF">THITE_2092597</name>
</gene>
<reference evidence="2 3" key="1">
    <citation type="journal article" date="2011" name="Nat. Biotechnol.">
        <title>Comparative genomic analysis of the thermophilic biomass-degrading fungi Myceliophthora thermophila and Thielavia terrestris.</title>
        <authorList>
            <person name="Berka R.M."/>
            <person name="Grigoriev I.V."/>
            <person name="Otillar R."/>
            <person name="Salamov A."/>
            <person name="Grimwood J."/>
            <person name="Reid I."/>
            <person name="Ishmael N."/>
            <person name="John T."/>
            <person name="Darmond C."/>
            <person name="Moisan M.-C."/>
            <person name="Henrissat B."/>
            <person name="Coutinho P.M."/>
            <person name="Lombard V."/>
            <person name="Natvig D.O."/>
            <person name="Lindquist E."/>
            <person name="Schmutz J."/>
            <person name="Lucas S."/>
            <person name="Harris P."/>
            <person name="Powlowski J."/>
            <person name="Bellemare A."/>
            <person name="Taylor D."/>
            <person name="Butler G."/>
            <person name="de Vries R.P."/>
            <person name="Allijn I.E."/>
            <person name="van den Brink J."/>
            <person name="Ushinsky S."/>
            <person name="Storms R."/>
            <person name="Powell A.J."/>
            <person name="Paulsen I.T."/>
            <person name="Elbourne L.D.H."/>
            <person name="Baker S.E."/>
            <person name="Magnuson J."/>
            <person name="LaBoissiere S."/>
            <person name="Clutterbuck A.J."/>
            <person name="Martinez D."/>
            <person name="Wogulis M."/>
            <person name="de Leon A.L."/>
            <person name="Rey M.W."/>
            <person name="Tsang A."/>
        </authorList>
    </citation>
    <scope>NUCLEOTIDE SEQUENCE [LARGE SCALE GENOMIC DNA]</scope>
    <source>
        <strain evidence="3">ATCC 38088 / NRRL 8126</strain>
    </source>
</reference>
<feature type="compositionally biased region" description="Basic and acidic residues" evidence="1">
    <location>
        <begin position="46"/>
        <end position="58"/>
    </location>
</feature>
<organism evidence="2 3">
    <name type="scientific">Thermothielavioides terrestris (strain ATCC 38088 / NRRL 8126)</name>
    <name type="common">Thielavia terrestris</name>
    <dbReference type="NCBI Taxonomy" id="578455"/>
    <lineage>
        <taxon>Eukaryota</taxon>
        <taxon>Fungi</taxon>
        <taxon>Dikarya</taxon>
        <taxon>Ascomycota</taxon>
        <taxon>Pezizomycotina</taxon>
        <taxon>Sordariomycetes</taxon>
        <taxon>Sordariomycetidae</taxon>
        <taxon>Sordariales</taxon>
        <taxon>Chaetomiaceae</taxon>
        <taxon>Thermothielavioides</taxon>
        <taxon>Thermothielavioides terrestris</taxon>
    </lineage>
</organism>